<keyword evidence="3 6" id="KW-1133">Transmembrane helix</keyword>
<feature type="transmembrane region" description="Helical" evidence="6">
    <location>
        <begin position="345"/>
        <end position="364"/>
    </location>
</feature>
<name>A0A815PJ89_9BILA</name>
<feature type="domain" description="G-protein coupled receptors family 1 profile" evidence="7">
    <location>
        <begin position="55"/>
        <end position="357"/>
    </location>
</feature>
<evidence type="ECO:0000256" key="3">
    <source>
        <dbReference type="ARBA" id="ARBA00022989"/>
    </source>
</evidence>
<dbReference type="EMBL" id="CAJNOG010001506">
    <property type="protein sequence ID" value="CAF1449624.1"/>
    <property type="molecule type" value="Genomic_DNA"/>
</dbReference>
<evidence type="ECO:0000256" key="4">
    <source>
        <dbReference type="ARBA" id="ARBA00023136"/>
    </source>
</evidence>
<evidence type="ECO:0000256" key="1">
    <source>
        <dbReference type="ARBA" id="ARBA00004370"/>
    </source>
</evidence>
<keyword evidence="4 6" id="KW-0472">Membrane</keyword>
<evidence type="ECO:0000259" key="7">
    <source>
        <dbReference type="PROSITE" id="PS50262"/>
    </source>
</evidence>
<reference evidence="8" key="1">
    <citation type="submission" date="2021-02" db="EMBL/GenBank/DDBJ databases">
        <authorList>
            <person name="Nowell W R."/>
        </authorList>
    </citation>
    <scope>NUCLEOTIDE SEQUENCE</scope>
</reference>
<feature type="transmembrane region" description="Helical" evidence="6">
    <location>
        <begin position="246"/>
        <end position="273"/>
    </location>
</feature>
<feature type="transmembrane region" description="Helical" evidence="6">
    <location>
        <begin position="41"/>
        <end position="68"/>
    </location>
</feature>
<dbReference type="InterPro" id="IPR000276">
    <property type="entry name" value="GPCR_Rhodpsn"/>
</dbReference>
<dbReference type="PROSITE" id="PS50262">
    <property type="entry name" value="G_PROTEIN_RECEP_F1_2"/>
    <property type="match status" value="1"/>
</dbReference>
<dbReference type="Pfam" id="PF00001">
    <property type="entry name" value="7tm_1"/>
    <property type="match status" value="1"/>
</dbReference>
<feature type="transmembrane region" description="Helical" evidence="6">
    <location>
        <begin position="80"/>
        <end position="104"/>
    </location>
</feature>
<dbReference type="PANTHER" id="PTHR46641:SF2">
    <property type="entry name" value="FMRFAMIDE RECEPTOR"/>
    <property type="match status" value="1"/>
</dbReference>
<dbReference type="Proteomes" id="UP000663845">
    <property type="component" value="Unassembled WGS sequence"/>
</dbReference>
<dbReference type="GO" id="GO:0016020">
    <property type="term" value="C:membrane"/>
    <property type="evidence" value="ECO:0007669"/>
    <property type="project" value="UniProtKB-SubCell"/>
</dbReference>
<dbReference type="InterPro" id="IPR017452">
    <property type="entry name" value="GPCR_Rhodpsn_7TM"/>
</dbReference>
<dbReference type="InterPro" id="IPR052954">
    <property type="entry name" value="GPCR-Ligand_Int"/>
</dbReference>
<feature type="compositionally biased region" description="Basic residues" evidence="5">
    <location>
        <begin position="1"/>
        <end position="11"/>
    </location>
</feature>
<keyword evidence="2 6" id="KW-0812">Transmembrane</keyword>
<protein>
    <recommendedName>
        <fullName evidence="7">G-protein coupled receptors family 1 profile domain-containing protein</fullName>
    </recommendedName>
</protein>
<dbReference type="PANTHER" id="PTHR46641">
    <property type="entry name" value="FMRFAMIDE RECEPTOR-RELATED"/>
    <property type="match status" value="1"/>
</dbReference>
<gene>
    <name evidence="8" type="ORF">JYZ213_LOCUS40608</name>
</gene>
<evidence type="ECO:0000256" key="2">
    <source>
        <dbReference type="ARBA" id="ARBA00022692"/>
    </source>
</evidence>
<proteinExistence type="predicted"/>
<feature type="transmembrane region" description="Helical" evidence="6">
    <location>
        <begin position="294"/>
        <end position="312"/>
    </location>
</feature>
<comment type="caution">
    <text evidence="8">The sequence shown here is derived from an EMBL/GenBank/DDBJ whole genome shotgun (WGS) entry which is preliminary data.</text>
</comment>
<evidence type="ECO:0000313" key="8">
    <source>
        <dbReference type="EMBL" id="CAF1449624.1"/>
    </source>
</evidence>
<dbReference type="AlphaFoldDB" id="A0A815PJ89"/>
<dbReference type="SUPFAM" id="SSF81321">
    <property type="entry name" value="Family A G protein-coupled receptor-like"/>
    <property type="match status" value="1"/>
</dbReference>
<feature type="transmembrane region" description="Helical" evidence="6">
    <location>
        <begin position="170"/>
        <end position="188"/>
    </location>
</feature>
<comment type="subcellular location">
    <subcellularLocation>
        <location evidence="1">Membrane</location>
    </subcellularLocation>
</comment>
<evidence type="ECO:0000256" key="6">
    <source>
        <dbReference type="SAM" id="Phobius"/>
    </source>
</evidence>
<sequence length="440" mass="50704">MDTTNKKSKREHSKEESKRSPAKRKFRNENEKRRRDLFSQLISSTLCFGGIGLIGNTICFLVVCRFALPQHSFVQYLRALAIFDFFSLLFECFQSLNSLLVYLFSINILHFRSSIICKIYEYSNHVCILLACWTIVGLTFDRLVLLCDPWSKQCPNLSRKICNLQCAKKIIFFLIFLALIINLPHLIYQQWVCRQSGYRFSAAFNAKNELNLTLINNKTTNHSNCQCRISPEHGRFVVLLFVQWKIYVFHLFCYTLLPAVILIASNAAILQVLHAPRQIVGQQNEHIRSKLTRTLTSVSLMFLVLYFPHAIVETLSLILIPSFNMRCAIRSIIIFRVLKRLSELLNIAALGINFFLYILGVNHYRSAAIQMLGLHHFDIFLKYLTVEHRNSIGSIALHTHNSNRRNTTTDASSIKLLKVINNGTNNGSPTLSGYRTRFSR</sequence>
<evidence type="ECO:0000313" key="9">
    <source>
        <dbReference type="Proteomes" id="UP000663845"/>
    </source>
</evidence>
<dbReference type="Gene3D" id="1.20.1070.10">
    <property type="entry name" value="Rhodopsin 7-helix transmembrane proteins"/>
    <property type="match status" value="1"/>
</dbReference>
<organism evidence="8 9">
    <name type="scientific">Adineta steineri</name>
    <dbReference type="NCBI Taxonomy" id="433720"/>
    <lineage>
        <taxon>Eukaryota</taxon>
        <taxon>Metazoa</taxon>
        <taxon>Spiralia</taxon>
        <taxon>Gnathifera</taxon>
        <taxon>Rotifera</taxon>
        <taxon>Eurotatoria</taxon>
        <taxon>Bdelloidea</taxon>
        <taxon>Adinetida</taxon>
        <taxon>Adinetidae</taxon>
        <taxon>Adineta</taxon>
    </lineage>
</organism>
<evidence type="ECO:0000256" key="5">
    <source>
        <dbReference type="SAM" id="MobiDB-lite"/>
    </source>
</evidence>
<feature type="region of interest" description="Disordered" evidence="5">
    <location>
        <begin position="1"/>
        <end position="30"/>
    </location>
</feature>
<dbReference type="GO" id="GO:0004930">
    <property type="term" value="F:G protein-coupled receptor activity"/>
    <property type="evidence" value="ECO:0007669"/>
    <property type="project" value="InterPro"/>
</dbReference>
<accession>A0A815PJ89</accession>